<dbReference type="GeneID" id="94428757"/>
<evidence type="ECO:0000313" key="2">
    <source>
        <dbReference type="Proteomes" id="UP000221165"/>
    </source>
</evidence>
<protein>
    <submittedName>
        <fullName evidence="1">Uncharacterized protein</fullName>
    </submittedName>
</protein>
<dbReference type="AlphaFoldDB" id="A0A2C6KY96"/>
<evidence type="ECO:0000313" key="1">
    <source>
        <dbReference type="EMBL" id="PHJ20796.1"/>
    </source>
</evidence>
<dbReference type="VEuPathDB" id="ToxoDB:CSUI_005370"/>
<keyword evidence="2" id="KW-1185">Reference proteome</keyword>
<feature type="non-terminal residue" evidence="1">
    <location>
        <position position="1"/>
    </location>
</feature>
<sequence>DEAHSLVMRSHKDNFFPVRRGRGSSFFSCMHRCMHALPSYGGGSPHHYLFVWINKQVLPFHLIHRHSM</sequence>
<comment type="caution">
    <text evidence="1">The sequence shown here is derived from an EMBL/GenBank/DDBJ whole genome shotgun (WGS) entry which is preliminary data.</text>
</comment>
<dbReference type="RefSeq" id="XP_067922482.1">
    <property type="nucleotide sequence ID" value="XM_068065546.1"/>
</dbReference>
<proteinExistence type="predicted"/>
<gene>
    <name evidence="1" type="ORF">CSUI_005370</name>
</gene>
<name>A0A2C6KY96_9APIC</name>
<dbReference type="EMBL" id="MIGC01002600">
    <property type="protein sequence ID" value="PHJ20796.1"/>
    <property type="molecule type" value="Genomic_DNA"/>
</dbReference>
<reference evidence="1 2" key="1">
    <citation type="journal article" date="2017" name="Int. J. Parasitol.">
        <title>The genome of the protozoan parasite Cystoisospora suis and a reverse vaccinology approach to identify vaccine candidates.</title>
        <authorList>
            <person name="Palmieri N."/>
            <person name="Shrestha A."/>
            <person name="Ruttkowski B."/>
            <person name="Beck T."/>
            <person name="Vogl C."/>
            <person name="Tomley F."/>
            <person name="Blake D.P."/>
            <person name="Joachim A."/>
        </authorList>
    </citation>
    <scope>NUCLEOTIDE SEQUENCE [LARGE SCALE GENOMIC DNA]</scope>
    <source>
        <strain evidence="1 2">Wien I</strain>
    </source>
</reference>
<accession>A0A2C6KY96</accession>
<organism evidence="1 2">
    <name type="scientific">Cystoisospora suis</name>
    <dbReference type="NCBI Taxonomy" id="483139"/>
    <lineage>
        <taxon>Eukaryota</taxon>
        <taxon>Sar</taxon>
        <taxon>Alveolata</taxon>
        <taxon>Apicomplexa</taxon>
        <taxon>Conoidasida</taxon>
        <taxon>Coccidia</taxon>
        <taxon>Eucoccidiorida</taxon>
        <taxon>Eimeriorina</taxon>
        <taxon>Sarcocystidae</taxon>
        <taxon>Cystoisospora</taxon>
    </lineage>
</organism>
<dbReference type="Proteomes" id="UP000221165">
    <property type="component" value="Unassembled WGS sequence"/>
</dbReference>